<dbReference type="Proteomes" id="UP001230649">
    <property type="component" value="Unassembled WGS sequence"/>
</dbReference>
<dbReference type="EMBL" id="JASBWS010000029">
    <property type="protein sequence ID" value="KAJ9109535.1"/>
    <property type="molecule type" value="Genomic_DNA"/>
</dbReference>
<gene>
    <name evidence="1" type="ORF">QFC20_003279</name>
</gene>
<keyword evidence="2" id="KW-1185">Reference proteome</keyword>
<evidence type="ECO:0000313" key="2">
    <source>
        <dbReference type="Proteomes" id="UP001230649"/>
    </source>
</evidence>
<evidence type="ECO:0000313" key="1">
    <source>
        <dbReference type="EMBL" id="KAJ9109535.1"/>
    </source>
</evidence>
<comment type="caution">
    <text evidence="1">The sequence shown here is derived from an EMBL/GenBank/DDBJ whole genome shotgun (WGS) entry which is preliminary data.</text>
</comment>
<organism evidence="1 2">
    <name type="scientific">Naganishia adeliensis</name>
    <dbReference type="NCBI Taxonomy" id="92952"/>
    <lineage>
        <taxon>Eukaryota</taxon>
        <taxon>Fungi</taxon>
        <taxon>Dikarya</taxon>
        <taxon>Basidiomycota</taxon>
        <taxon>Agaricomycotina</taxon>
        <taxon>Tremellomycetes</taxon>
        <taxon>Filobasidiales</taxon>
        <taxon>Filobasidiaceae</taxon>
        <taxon>Naganishia</taxon>
    </lineage>
</organism>
<accession>A0ACC2WDV2</accession>
<protein>
    <submittedName>
        <fullName evidence="1">Uncharacterized protein</fullName>
    </submittedName>
</protein>
<proteinExistence type="predicted"/>
<sequence length="363" mass="39894">MSINAVGTSWMRIQASRLLPRARHLPSPLRLATGTQRLDNFRHSWKHIRLNTTCAAMSTSVPASIPQHVPLQPFKTHQPSSYPGSPRVHSFYDDPTATWTFVTADPVSREAIVIDPVLDYEPSAGRISQKSVKGLAAFLQQERYTVVRICETHVHADHLTGAYALKKLLPEGPPVFIGSRVVDVQERFAPVYGLHQAELENAFDDFLHDGESFSIGSLTAVARSLPGHTPDSMGIQVGDTVFAGDSLFLPDVGTARVDFPGGDAKDLYSSIERLFKLSGDFRIFSGKYLSNLFRITITNFFPTQSGHDYPSERDKSCYSTVADQLAHNKHVGGPEASLDSFVEMRSRRDAALGQPAGWTGAEG</sequence>
<name>A0ACC2WDV2_9TREE</name>
<reference evidence="1" key="1">
    <citation type="submission" date="2023-04" db="EMBL/GenBank/DDBJ databases">
        <title>Draft Genome sequencing of Naganishia species isolated from polar environments using Oxford Nanopore Technology.</title>
        <authorList>
            <person name="Leo P."/>
            <person name="Venkateswaran K."/>
        </authorList>
    </citation>
    <scope>NUCLEOTIDE SEQUENCE</scope>
    <source>
        <strain evidence="1">MNA-CCFEE 5262</strain>
    </source>
</reference>